<proteinExistence type="predicted"/>
<dbReference type="AlphaFoldDB" id="A0A0A9G0B1"/>
<evidence type="ECO:0000313" key="1">
    <source>
        <dbReference type="EMBL" id="JAE18515.1"/>
    </source>
</evidence>
<accession>A0A0A9G0B1</accession>
<reference evidence="1" key="2">
    <citation type="journal article" date="2015" name="Data Brief">
        <title>Shoot transcriptome of the giant reed, Arundo donax.</title>
        <authorList>
            <person name="Barrero R.A."/>
            <person name="Guerrero F.D."/>
            <person name="Moolhuijzen P."/>
            <person name="Goolsby J.A."/>
            <person name="Tidwell J."/>
            <person name="Bellgard S.E."/>
            <person name="Bellgard M.I."/>
        </authorList>
    </citation>
    <scope>NUCLEOTIDE SEQUENCE</scope>
    <source>
        <tissue evidence="1">Shoot tissue taken approximately 20 cm above the soil surface</tissue>
    </source>
</reference>
<reference evidence="1" key="1">
    <citation type="submission" date="2014-09" db="EMBL/GenBank/DDBJ databases">
        <authorList>
            <person name="Magalhaes I.L.F."/>
            <person name="Oliveira U."/>
            <person name="Santos F.R."/>
            <person name="Vidigal T.H.D.A."/>
            <person name="Brescovit A.D."/>
            <person name="Santos A.J."/>
        </authorList>
    </citation>
    <scope>NUCLEOTIDE SEQUENCE</scope>
    <source>
        <tissue evidence="1">Shoot tissue taken approximately 20 cm above the soil surface</tissue>
    </source>
</reference>
<dbReference type="EMBL" id="GBRH01179381">
    <property type="protein sequence ID" value="JAE18515.1"/>
    <property type="molecule type" value="Transcribed_RNA"/>
</dbReference>
<protein>
    <submittedName>
        <fullName evidence="1">Uncharacterized protein</fullName>
    </submittedName>
</protein>
<name>A0A0A9G0B1_ARUDO</name>
<organism evidence="1">
    <name type="scientific">Arundo donax</name>
    <name type="common">Giant reed</name>
    <name type="synonym">Donax arundinaceus</name>
    <dbReference type="NCBI Taxonomy" id="35708"/>
    <lineage>
        <taxon>Eukaryota</taxon>
        <taxon>Viridiplantae</taxon>
        <taxon>Streptophyta</taxon>
        <taxon>Embryophyta</taxon>
        <taxon>Tracheophyta</taxon>
        <taxon>Spermatophyta</taxon>
        <taxon>Magnoliopsida</taxon>
        <taxon>Liliopsida</taxon>
        <taxon>Poales</taxon>
        <taxon>Poaceae</taxon>
        <taxon>PACMAD clade</taxon>
        <taxon>Arundinoideae</taxon>
        <taxon>Arundineae</taxon>
        <taxon>Arundo</taxon>
    </lineage>
</organism>
<sequence>MVPHHEVLQHVSSVLKDHGFSPTQKGIDVRDIYCCPYDCGKPDGDLNKRHGDMDAADTTMESPHLNVQAKKVPLKLCATIFQRLQDLALQKKKKKKRE</sequence>